<dbReference type="GO" id="GO:0061630">
    <property type="term" value="F:ubiquitin protein ligase activity"/>
    <property type="evidence" value="ECO:0007669"/>
    <property type="project" value="UniProtKB-EC"/>
</dbReference>
<dbReference type="AlphaFoldDB" id="A0A9D4US34"/>
<dbReference type="EC" id="2.3.2.27" evidence="2"/>
<reference evidence="11" key="1">
    <citation type="submission" date="2021-01" db="EMBL/GenBank/DDBJ databases">
        <title>Adiantum capillus-veneris genome.</title>
        <authorList>
            <person name="Fang Y."/>
            <person name="Liao Q."/>
        </authorList>
    </citation>
    <scope>NUCLEOTIDE SEQUENCE</scope>
    <source>
        <strain evidence="11">H3</strain>
        <tissue evidence="11">Leaf</tissue>
    </source>
</reference>
<dbReference type="EMBL" id="JABFUD020000011">
    <property type="protein sequence ID" value="KAI5073050.1"/>
    <property type="molecule type" value="Genomic_DNA"/>
</dbReference>
<dbReference type="Proteomes" id="UP000886520">
    <property type="component" value="Chromosome 11"/>
</dbReference>
<gene>
    <name evidence="11" type="ORF">GOP47_0011063</name>
</gene>
<evidence type="ECO:0000256" key="3">
    <source>
        <dbReference type="ARBA" id="ARBA00022679"/>
    </source>
</evidence>
<evidence type="ECO:0000256" key="5">
    <source>
        <dbReference type="ARBA" id="ARBA00022771"/>
    </source>
</evidence>
<protein>
    <recommendedName>
        <fullName evidence="2">RING-type E3 ubiquitin transferase</fullName>
        <ecNumber evidence="2">2.3.2.27</ecNumber>
    </recommendedName>
</protein>
<feature type="compositionally biased region" description="Polar residues" evidence="9">
    <location>
        <begin position="15"/>
        <end position="25"/>
    </location>
</feature>
<evidence type="ECO:0000256" key="8">
    <source>
        <dbReference type="PROSITE-ProRule" id="PRU00175"/>
    </source>
</evidence>
<dbReference type="SMART" id="SM00184">
    <property type="entry name" value="RING"/>
    <property type="match status" value="1"/>
</dbReference>
<accession>A0A9D4US34</accession>
<keyword evidence="3" id="KW-0808">Transferase</keyword>
<evidence type="ECO:0000313" key="11">
    <source>
        <dbReference type="EMBL" id="KAI5073050.1"/>
    </source>
</evidence>
<dbReference type="SUPFAM" id="SSF57850">
    <property type="entry name" value="RING/U-box"/>
    <property type="match status" value="1"/>
</dbReference>
<comment type="caution">
    <text evidence="11">The sequence shown here is derived from an EMBL/GenBank/DDBJ whole genome shotgun (WGS) entry which is preliminary data.</text>
</comment>
<evidence type="ECO:0000256" key="9">
    <source>
        <dbReference type="SAM" id="MobiDB-lite"/>
    </source>
</evidence>
<organism evidence="11 12">
    <name type="scientific">Adiantum capillus-veneris</name>
    <name type="common">Maidenhair fern</name>
    <dbReference type="NCBI Taxonomy" id="13818"/>
    <lineage>
        <taxon>Eukaryota</taxon>
        <taxon>Viridiplantae</taxon>
        <taxon>Streptophyta</taxon>
        <taxon>Embryophyta</taxon>
        <taxon>Tracheophyta</taxon>
        <taxon>Polypodiopsida</taxon>
        <taxon>Polypodiidae</taxon>
        <taxon>Polypodiales</taxon>
        <taxon>Pteridineae</taxon>
        <taxon>Pteridaceae</taxon>
        <taxon>Vittarioideae</taxon>
        <taxon>Adiantum</taxon>
    </lineage>
</organism>
<dbReference type="PROSITE" id="PS50089">
    <property type="entry name" value="ZF_RING_2"/>
    <property type="match status" value="1"/>
</dbReference>
<feature type="domain" description="RING-type" evidence="10">
    <location>
        <begin position="125"/>
        <end position="166"/>
    </location>
</feature>
<keyword evidence="4" id="KW-0479">Metal-binding</keyword>
<dbReference type="GO" id="GO:0008270">
    <property type="term" value="F:zinc ion binding"/>
    <property type="evidence" value="ECO:0007669"/>
    <property type="project" value="UniProtKB-KW"/>
</dbReference>
<dbReference type="InterPro" id="IPR001841">
    <property type="entry name" value="Znf_RING"/>
</dbReference>
<evidence type="ECO:0000256" key="1">
    <source>
        <dbReference type="ARBA" id="ARBA00000900"/>
    </source>
</evidence>
<dbReference type="InterPro" id="IPR013083">
    <property type="entry name" value="Znf_RING/FYVE/PHD"/>
</dbReference>
<evidence type="ECO:0000313" key="12">
    <source>
        <dbReference type="Proteomes" id="UP000886520"/>
    </source>
</evidence>
<dbReference type="OrthoDB" id="8062037at2759"/>
<feature type="region of interest" description="Disordered" evidence="9">
    <location>
        <begin position="1"/>
        <end position="25"/>
    </location>
</feature>
<evidence type="ECO:0000256" key="6">
    <source>
        <dbReference type="ARBA" id="ARBA00022786"/>
    </source>
</evidence>
<name>A0A9D4US34_ADICA</name>
<keyword evidence="12" id="KW-1185">Reference proteome</keyword>
<evidence type="ECO:0000256" key="7">
    <source>
        <dbReference type="ARBA" id="ARBA00022833"/>
    </source>
</evidence>
<dbReference type="Pfam" id="PF13639">
    <property type="entry name" value="zf-RING_2"/>
    <property type="match status" value="1"/>
</dbReference>
<sequence length="259" mass="29233">MCSVVHPFSGKRDTTSLPRSTSVPQSTGLLDITTAGVLFPEISGVPADIQHEDTSPCRNIASVEVESQSFGSLREPGEAGLSGPEQIKEQDLQKQKELFPVSKPKCRGFGSIESIMVLLEDEDSCPICLEEYDKENPRIDTICEHHYHLGCILEWMERSDNCPMCDQEVSFNESLKIIVVFKRSEQKKCEHKQDTSTKQFKARQYFTELKATCHVVLVLEMDHFRICQCIILSWTEIDSQLIFGSERWRSSLPTANGTA</sequence>
<proteinExistence type="predicted"/>
<dbReference type="PANTHER" id="PTHR46463">
    <property type="entry name" value="ZINC FINGER, RING/FYVE/PHD-TYPE"/>
    <property type="match status" value="1"/>
</dbReference>
<keyword evidence="7" id="KW-0862">Zinc</keyword>
<comment type="catalytic activity">
    <reaction evidence="1">
        <text>S-ubiquitinyl-[E2 ubiquitin-conjugating enzyme]-L-cysteine + [acceptor protein]-L-lysine = [E2 ubiquitin-conjugating enzyme]-L-cysteine + N(6)-ubiquitinyl-[acceptor protein]-L-lysine.</text>
        <dbReference type="EC" id="2.3.2.27"/>
    </reaction>
</comment>
<evidence type="ECO:0000256" key="4">
    <source>
        <dbReference type="ARBA" id="ARBA00022723"/>
    </source>
</evidence>
<evidence type="ECO:0000259" key="10">
    <source>
        <dbReference type="PROSITE" id="PS50089"/>
    </source>
</evidence>
<keyword evidence="5 8" id="KW-0863">Zinc-finger</keyword>
<evidence type="ECO:0000256" key="2">
    <source>
        <dbReference type="ARBA" id="ARBA00012483"/>
    </source>
</evidence>
<keyword evidence="6" id="KW-0833">Ubl conjugation pathway</keyword>
<dbReference type="Gene3D" id="3.30.40.10">
    <property type="entry name" value="Zinc/RING finger domain, C3HC4 (zinc finger)"/>
    <property type="match status" value="1"/>
</dbReference>
<dbReference type="PANTHER" id="PTHR46463:SF89">
    <property type="entry name" value="E3 UBIQUITIN-PROTEIN LIGASE RHB1A-RELATED"/>
    <property type="match status" value="1"/>
</dbReference>